<keyword evidence="1" id="KW-1185">Reference proteome</keyword>
<protein>
    <submittedName>
        <fullName evidence="2">Uncharacterized protein</fullName>
    </submittedName>
</protein>
<dbReference type="Proteomes" id="UP000887565">
    <property type="component" value="Unplaced"/>
</dbReference>
<name>A0A915IUS6_ROMCU</name>
<accession>A0A915IUS6</accession>
<evidence type="ECO:0000313" key="1">
    <source>
        <dbReference type="Proteomes" id="UP000887565"/>
    </source>
</evidence>
<reference evidence="2" key="1">
    <citation type="submission" date="2022-11" db="UniProtKB">
        <authorList>
            <consortium name="WormBaseParasite"/>
        </authorList>
    </citation>
    <scope>IDENTIFICATION</scope>
</reference>
<dbReference type="WBParaSite" id="nRc.2.0.1.t17144-RA">
    <property type="protein sequence ID" value="nRc.2.0.1.t17144-RA"/>
    <property type="gene ID" value="nRc.2.0.1.g17144"/>
</dbReference>
<proteinExistence type="predicted"/>
<sequence>MVNRGIVDVLCQTWQQTLEKRSKLNDDNADRTKSAPNLLILMSNFLKKLSIYRFLGTPKILRSLVAPILQIWGFMRNKS</sequence>
<dbReference type="AlphaFoldDB" id="A0A915IUS6"/>
<organism evidence="1 2">
    <name type="scientific">Romanomermis culicivorax</name>
    <name type="common">Nematode worm</name>
    <dbReference type="NCBI Taxonomy" id="13658"/>
    <lineage>
        <taxon>Eukaryota</taxon>
        <taxon>Metazoa</taxon>
        <taxon>Ecdysozoa</taxon>
        <taxon>Nematoda</taxon>
        <taxon>Enoplea</taxon>
        <taxon>Dorylaimia</taxon>
        <taxon>Mermithida</taxon>
        <taxon>Mermithoidea</taxon>
        <taxon>Mermithidae</taxon>
        <taxon>Romanomermis</taxon>
    </lineage>
</organism>
<evidence type="ECO:0000313" key="2">
    <source>
        <dbReference type="WBParaSite" id="nRc.2.0.1.t17144-RA"/>
    </source>
</evidence>